<dbReference type="InterPro" id="IPR011047">
    <property type="entry name" value="Quinoprotein_ADH-like_sf"/>
</dbReference>
<dbReference type="eggNOG" id="COG1520">
    <property type="taxonomic scope" value="Bacteria"/>
</dbReference>
<dbReference type="PANTHER" id="PTHR34512">
    <property type="entry name" value="CELL SURFACE PROTEIN"/>
    <property type="match status" value="1"/>
</dbReference>
<evidence type="ECO:0000256" key="1">
    <source>
        <dbReference type="SAM" id="SignalP"/>
    </source>
</evidence>
<dbReference type="HOGENOM" id="CLU_027480_2_1_0"/>
<dbReference type="Gene3D" id="2.130.10.10">
    <property type="entry name" value="YVTN repeat-like/Quinoprotein amine dehydrogenase"/>
    <property type="match status" value="1"/>
</dbReference>
<dbReference type="STRING" id="756272.Plabr_0498"/>
<sequence length="445" mass="48895">MNSQNCFPPMQSTQEVAFRFAAPGRFARTWLASVFTLTALVANVAQAEDSWTEFRGPNGTGISKTAKPPLSWSETENVAWKTPIAGRGWSSPVVEDGRVWLTTASEDGLSMSVICVDAKTGKVLHDKVLFENESPREIHVTNSYASCTPVLDGDRVYIHFGSYGTACLDAATAEKIWERRDLPCHHWRGPGSSPIIYGDLLIVHYDGFDFQYIVAFDKQTGKTVWKKDRIDLFDTDDGDQKKAYGTPAIFEIDGRPQLISPYAKTAIAYDPLTGEELWWVQYKQHSTANRPLYNGELVFIGTGFGKGSVIAVDPHGAKGNVTEERIVWEQSRSMPSKPSQLLIDGRIYSVADKNGVVSCIDAETGDVLWQDRAGGTYSASPVAADGKIYLCNEDGQTTVIAPTDSWKVLAENQLDAGCMGTPAPVGDSLYLRTKTHLYRLSGNSE</sequence>
<dbReference type="InterPro" id="IPR018391">
    <property type="entry name" value="PQQ_b-propeller_rpt"/>
</dbReference>
<dbReference type="Proteomes" id="UP000006860">
    <property type="component" value="Chromosome"/>
</dbReference>
<dbReference type="SMART" id="SM00564">
    <property type="entry name" value="PQQ"/>
    <property type="match status" value="3"/>
</dbReference>
<proteinExistence type="predicted"/>
<protein>
    <submittedName>
        <fullName evidence="3">Pyrrolo-quinoline quinone repeat-containing protein</fullName>
    </submittedName>
</protein>
<dbReference type="SUPFAM" id="SSF50998">
    <property type="entry name" value="Quinoprotein alcohol dehydrogenase-like"/>
    <property type="match status" value="1"/>
</dbReference>
<gene>
    <name evidence="3" type="ordered locus">Plabr_0498</name>
</gene>
<feature type="domain" description="Pyrrolo-quinoline quinone repeat" evidence="2">
    <location>
        <begin position="74"/>
        <end position="179"/>
    </location>
</feature>
<evidence type="ECO:0000259" key="2">
    <source>
        <dbReference type="Pfam" id="PF13360"/>
    </source>
</evidence>
<dbReference type="Gene3D" id="2.40.10.480">
    <property type="match status" value="1"/>
</dbReference>
<dbReference type="InterPro" id="IPR002372">
    <property type="entry name" value="PQQ_rpt_dom"/>
</dbReference>
<dbReference type="PANTHER" id="PTHR34512:SF30">
    <property type="entry name" value="OUTER MEMBRANE PROTEIN ASSEMBLY FACTOR BAMB"/>
    <property type="match status" value="1"/>
</dbReference>
<dbReference type="Pfam" id="PF13360">
    <property type="entry name" value="PQQ_2"/>
    <property type="match status" value="2"/>
</dbReference>
<name>F0SSB4_RUBBR</name>
<dbReference type="AlphaFoldDB" id="F0SSB4"/>
<dbReference type="InterPro" id="IPR015943">
    <property type="entry name" value="WD40/YVTN_repeat-like_dom_sf"/>
</dbReference>
<dbReference type="EMBL" id="CP002546">
    <property type="protein sequence ID" value="ADY58125.1"/>
    <property type="molecule type" value="Genomic_DNA"/>
</dbReference>
<feature type="chain" id="PRO_5003260835" evidence="1">
    <location>
        <begin position="48"/>
        <end position="445"/>
    </location>
</feature>
<evidence type="ECO:0000313" key="4">
    <source>
        <dbReference type="Proteomes" id="UP000006860"/>
    </source>
</evidence>
<feature type="signal peptide" evidence="1">
    <location>
        <begin position="1"/>
        <end position="47"/>
    </location>
</feature>
<organism evidence="3 4">
    <name type="scientific">Rubinisphaera brasiliensis (strain ATCC 49424 / DSM 5305 / JCM 21570 / IAM 15109 / NBRC 103401 / IFAM 1448)</name>
    <name type="common">Planctomyces brasiliensis</name>
    <dbReference type="NCBI Taxonomy" id="756272"/>
    <lineage>
        <taxon>Bacteria</taxon>
        <taxon>Pseudomonadati</taxon>
        <taxon>Planctomycetota</taxon>
        <taxon>Planctomycetia</taxon>
        <taxon>Planctomycetales</taxon>
        <taxon>Planctomycetaceae</taxon>
        <taxon>Rubinisphaera</taxon>
    </lineage>
</organism>
<keyword evidence="1" id="KW-0732">Signal</keyword>
<keyword evidence="4" id="KW-1185">Reference proteome</keyword>
<dbReference type="KEGG" id="pbs:Plabr_0498"/>
<reference evidence="4" key="1">
    <citation type="submission" date="2011-02" db="EMBL/GenBank/DDBJ databases">
        <title>The complete genome of Planctomyces brasiliensis DSM 5305.</title>
        <authorList>
            <person name="Lucas S."/>
            <person name="Copeland A."/>
            <person name="Lapidus A."/>
            <person name="Bruce D."/>
            <person name="Goodwin L."/>
            <person name="Pitluck S."/>
            <person name="Kyrpides N."/>
            <person name="Mavromatis K."/>
            <person name="Pagani I."/>
            <person name="Ivanova N."/>
            <person name="Ovchinnikova G."/>
            <person name="Lu M."/>
            <person name="Detter J.C."/>
            <person name="Han C."/>
            <person name="Land M."/>
            <person name="Hauser L."/>
            <person name="Markowitz V."/>
            <person name="Cheng J.-F."/>
            <person name="Hugenholtz P."/>
            <person name="Woyke T."/>
            <person name="Wu D."/>
            <person name="Tindall B."/>
            <person name="Pomrenke H.G."/>
            <person name="Brambilla E."/>
            <person name="Klenk H.-P."/>
            <person name="Eisen J.A."/>
        </authorList>
    </citation>
    <scope>NUCLEOTIDE SEQUENCE [LARGE SCALE GENOMIC DNA]</scope>
    <source>
        <strain evidence="4">ATCC 49424 / DSM 5305 / JCM 21570 / NBRC 103401 / IFAM 1448</strain>
    </source>
</reference>
<evidence type="ECO:0000313" key="3">
    <source>
        <dbReference type="EMBL" id="ADY58125.1"/>
    </source>
</evidence>
<feature type="domain" description="Pyrrolo-quinoline quinone repeat" evidence="2">
    <location>
        <begin position="211"/>
        <end position="441"/>
    </location>
</feature>
<accession>F0SSB4</accession>